<accession>A0A225UR84</accession>
<keyword evidence="1" id="KW-0695">RNA-directed DNA polymerase</keyword>
<dbReference type="OrthoDB" id="162716at2759"/>
<keyword evidence="1" id="KW-0808">Transferase</keyword>
<dbReference type="EMBL" id="NBNE01012700">
    <property type="protein sequence ID" value="OWY95612.1"/>
    <property type="molecule type" value="Genomic_DNA"/>
</dbReference>
<dbReference type="GO" id="GO:0003964">
    <property type="term" value="F:RNA-directed DNA polymerase activity"/>
    <property type="evidence" value="ECO:0007669"/>
    <property type="project" value="UniProtKB-KW"/>
</dbReference>
<protein>
    <submittedName>
        <fullName evidence="1">Reverse transcriptase</fullName>
    </submittedName>
</protein>
<sequence>MATQELRQDFAKDEAKCVEQILKGTCAETAAEEHPDVCPIGRDELHRHFTGTNSAPAPFHYDAPQGHEFWAALDTLPGPTEDADAFTDELTQDEVEDQLSHVAKTSSPRHDGVGYDIYRRFAPQLIPLLHAAYRFCWLHRRLPALWKPTIYKLYSGLLARRLSHWMERNQRLPMAQKGFRAFNGCHEHNLVATTLLGQTRRLHRRLYQV</sequence>
<reference evidence="2" key="1">
    <citation type="submission" date="2017-03" db="EMBL/GenBank/DDBJ databases">
        <title>Phytopthora megakarya and P. palmivora, two closely related causual agents of cacao black pod achieved similar genome size and gene model numbers by different mechanisms.</title>
        <authorList>
            <person name="Ali S."/>
            <person name="Shao J."/>
            <person name="Larry D.J."/>
            <person name="Kronmiller B."/>
            <person name="Shen D."/>
            <person name="Strem M.D."/>
            <person name="Melnick R.L."/>
            <person name="Guiltinan M.J."/>
            <person name="Tyler B.M."/>
            <person name="Meinhardt L.W."/>
            <person name="Bailey B.A."/>
        </authorList>
    </citation>
    <scope>NUCLEOTIDE SEQUENCE [LARGE SCALE GENOMIC DNA]</scope>
    <source>
        <strain evidence="2">zdho120</strain>
    </source>
</reference>
<comment type="caution">
    <text evidence="1">The sequence shown here is derived from an EMBL/GenBank/DDBJ whole genome shotgun (WGS) entry which is preliminary data.</text>
</comment>
<keyword evidence="2" id="KW-1185">Reference proteome</keyword>
<dbReference type="STRING" id="4795.A0A225UR84"/>
<keyword evidence="1" id="KW-0548">Nucleotidyltransferase</keyword>
<dbReference type="Proteomes" id="UP000198211">
    <property type="component" value="Unassembled WGS sequence"/>
</dbReference>
<dbReference type="AlphaFoldDB" id="A0A225UR84"/>
<dbReference type="PANTHER" id="PTHR19446">
    <property type="entry name" value="REVERSE TRANSCRIPTASES"/>
    <property type="match status" value="1"/>
</dbReference>
<proteinExistence type="predicted"/>
<evidence type="ECO:0000313" key="1">
    <source>
        <dbReference type="EMBL" id="OWY95612.1"/>
    </source>
</evidence>
<organism evidence="1 2">
    <name type="scientific">Phytophthora megakarya</name>
    <dbReference type="NCBI Taxonomy" id="4795"/>
    <lineage>
        <taxon>Eukaryota</taxon>
        <taxon>Sar</taxon>
        <taxon>Stramenopiles</taxon>
        <taxon>Oomycota</taxon>
        <taxon>Peronosporomycetes</taxon>
        <taxon>Peronosporales</taxon>
        <taxon>Peronosporaceae</taxon>
        <taxon>Phytophthora</taxon>
    </lineage>
</organism>
<name>A0A225UR84_9STRA</name>
<gene>
    <name evidence="1" type="ORF">PHMEG_00034335</name>
</gene>
<evidence type="ECO:0000313" key="2">
    <source>
        <dbReference type="Proteomes" id="UP000198211"/>
    </source>
</evidence>